<dbReference type="OrthoDB" id="7486196at2759"/>
<accession>A0A1R0H2M3</accession>
<keyword evidence="2" id="KW-0282">Flagellum</keyword>
<dbReference type="InterPro" id="IPR007714">
    <property type="entry name" value="CFA20_dom"/>
</dbReference>
<dbReference type="Proteomes" id="UP000187455">
    <property type="component" value="Unassembled WGS sequence"/>
</dbReference>
<keyword evidence="2" id="KW-0969">Cilium</keyword>
<reference evidence="2 3" key="1">
    <citation type="journal article" date="2016" name="Mol. Biol. Evol.">
        <title>Genome-Wide Survey of Gut Fungi (Harpellales) Reveals the First Horizontally Transferred Ubiquitin Gene from a Mosquito Host.</title>
        <authorList>
            <person name="Wang Y."/>
            <person name="White M.M."/>
            <person name="Kvist S."/>
            <person name="Moncalvo J.M."/>
        </authorList>
    </citation>
    <scope>NUCLEOTIDE SEQUENCE [LARGE SCALE GENOMIC DNA]</scope>
    <source>
        <strain evidence="2 3">ALG-7-W6</strain>
    </source>
</reference>
<dbReference type="PANTHER" id="PTHR12458">
    <property type="entry name" value="ORF PROTEIN"/>
    <property type="match status" value="1"/>
</dbReference>
<dbReference type="AlphaFoldDB" id="A0A1R0H2M3"/>
<protein>
    <submittedName>
        <fullName evidence="2">Cilia-and flagella-associated protein 20</fullName>
    </submittedName>
</protein>
<evidence type="ECO:0000313" key="2">
    <source>
        <dbReference type="EMBL" id="OLY83380.1"/>
    </source>
</evidence>
<dbReference type="Pfam" id="PF05018">
    <property type="entry name" value="CFA20_dom"/>
    <property type="match status" value="1"/>
</dbReference>
<proteinExistence type="predicted"/>
<dbReference type="InterPro" id="IPR040441">
    <property type="entry name" value="CFA20/CFAP20DC"/>
</dbReference>
<feature type="domain" description="CFA20" evidence="1">
    <location>
        <begin position="42"/>
        <end position="196"/>
    </location>
</feature>
<evidence type="ECO:0000313" key="3">
    <source>
        <dbReference type="Proteomes" id="UP000187455"/>
    </source>
</evidence>
<dbReference type="STRING" id="133383.A0A1R0H2M3"/>
<gene>
    <name evidence="2" type="ORF">AYI68_g2480</name>
</gene>
<sequence>MHNPVSLPLQLWSIHDSQLDDSDRPEPPYDHEDEYEKLISPQSPHISLVTDSILKSPVLRISSPSLPNTYIKCPHLPDLQLGLSLPFLVFQLRNLDRFFSFEISVSSRDGKTFLIRSSNFQAQTRVSPLIATIPMRLDPGWNLLVFNIPDTVSSLFGSTYKETNSITVNASCHIRRIFFSDRLVSEDSLPPEFKLYYPTD</sequence>
<comment type="caution">
    <text evidence="2">The sequence shown here is derived from an EMBL/GenBank/DDBJ whole genome shotgun (WGS) entry which is preliminary data.</text>
</comment>
<keyword evidence="2" id="KW-0966">Cell projection</keyword>
<dbReference type="EMBL" id="LSSL01000936">
    <property type="protein sequence ID" value="OLY83380.1"/>
    <property type="molecule type" value="Genomic_DNA"/>
</dbReference>
<keyword evidence="3" id="KW-1185">Reference proteome</keyword>
<evidence type="ECO:0000259" key="1">
    <source>
        <dbReference type="Pfam" id="PF05018"/>
    </source>
</evidence>
<name>A0A1R0H2M3_9FUNG</name>
<organism evidence="2 3">
    <name type="scientific">Smittium mucronatum</name>
    <dbReference type="NCBI Taxonomy" id="133383"/>
    <lineage>
        <taxon>Eukaryota</taxon>
        <taxon>Fungi</taxon>
        <taxon>Fungi incertae sedis</taxon>
        <taxon>Zoopagomycota</taxon>
        <taxon>Kickxellomycotina</taxon>
        <taxon>Harpellomycetes</taxon>
        <taxon>Harpellales</taxon>
        <taxon>Legeriomycetaceae</taxon>
        <taxon>Smittium</taxon>
    </lineage>
</organism>